<dbReference type="InterPro" id="IPR013783">
    <property type="entry name" value="Ig-like_fold"/>
</dbReference>
<dbReference type="InterPro" id="IPR022398">
    <property type="entry name" value="Peptidase_S8_His-AS"/>
</dbReference>
<dbReference type="PRINTS" id="PR00723">
    <property type="entry name" value="SUBTILISIN"/>
</dbReference>
<dbReference type="InterPro" id="IPR015500">
    <property type="entry name" value="Peptidase_S8_subtilisin-rel"/>
</dbReference>
<dbReference type="EMBL" id="CP134146">
    <property type="protein sequence ID" value="WNC67356.1"/>
    <property type="molecule type" value="Genomic_DNA"/>
</dbReference>
<dbReference type="InterPro" id="IPR023827">
    <property type="entry name" value="Peptidase_S8_Asp-AS"/>
</dbReference>
<keyword evidence="1 4" id="KW-0645">Protease</keyword>
<dbReference type="PROSITE" id="PS51892">
    <property type="entry name" value="SUBTILASE"/>
    <property type="match status" value="1"/>
</dbReference>
<dbReference type="InterPro" id="IPR000209">
    <property type="entry name" value="Peptidase_S8/S53_dom"/>
</dbReference>
<evidence type="ECO:0000259" key="5">
    <source>
        <dbReference type="Pfam" id="PF00082"/>
    </source>
</evidence>
<dbReference type="InterPro" id="IPR036852">
    <property type="entry name" value="Peptidase_S8/S53_dom_sf"/>
</dbReference>
<evidence type="ECO:0000256" key="3">
    <source>
        <dbReference type="ARBA" id="ARBA00022825"/>
    </source>
</evidence>
<proteinExistence type="inferred from homology"/>
<dbReference type="Pfam" id="PF00082">
    <property type="entry name" value="Peptidase_S8"/>
    <property type="match status" value="1"/>
</dbReference>
<organism evidence="6 7">
    <name type="scientific">Thalassotalea nanhaiensis</name>
    <dbReference type="NCBI Taxonomy" id="3065648"/>
    <lineage>
        <taxon>Bacteria</taxon>
        <taxon>Pseudomonadati</taxon>
        <taxon>Pseudomonadota</taxon>
        <taxon>Gammaproteobacteria</taxon>
        <taxon>Alteromonadales</taxon>
        <taxon>Colwelliaceae</taxon>
        <taxon>Thalassotalea</taxon>
    </lineage>
</organism>
<dbReference type="PROSITE" id="PS00136">
    <property type="entry name" value="SUBTILASE_ASP"/>
    <property type="match status" value="1"/>
</dbReference>
<evidence type="ECO:0000256" key="2">
    <source>
        <dbReference type="ARBA" id="ARBA00022801"/>
    </source>
</evidence>
<keyword evidence="2 4" id="KW-0378">Hydrolase</keyword>
<dbReference type="PROSITE" id="PS00137">
    <property type="entry name" value="SUBTILASE_HIS"/>
    <property type="match status" value="1"/>
</dbReference>
<protein>
    <submittedName>
        <fullName evidence="6">S8 family serine peptidase</fullName>
    </submittedName>
</protein>
<comment type="similarity">
    <text evidence="4">Belongs to the peptidase S8 family.</text>
</comment>
<gene>
    <name evidence="6" type="ORF">RI845_12600</name>
</gene>
<reference evidence="7" key="1">
    <citation type="submission" date="2023-09" db="EMBL/GenBank/DDBJ databases">
        <authorList>
            <person name="Li S."/>
            <person name="Li X."/>
            <person name="Zhang C."/>
            <person name="Zhao Z."/>
        </authorList>
    </citation>
    <scope>NUCLEOTIDE SEQUENCE [LARGE SCALE GENOMIC DNA]</scope>
    <source>
        <strain evidence="7">SQ345</strain>
    </source>
</reference>
<dbReference type="SUPFAM" id="SSF52743">
    <property type="entry name" value="Subtilisin-like"/>
    <property type="match status" value="1"/>
</dbReference>
<dbReference type="Gene3D" id="2.60.40.10">
    <property type="entry name" value="Immunoglobulins"/>
    <property type="match status" value="1"/>
</dbReference>
<sequence length="1915" mass="209191">MEVKRFISSMLVTAYSVGVATAATNGEISSPLSQVSNQAIVSQQMLKEAATSLPAGSFNHKLSAQKKIKFSFDPNLSGEHTYVVLLPEDSATAYNEFEFNRSASLNAFQQTNNPEELKQKFSTVHDYQAHLLSKQHSLVNKLAALNINVKPRFNYTQALNGFTIKVDQQTAQQISQLNDVKAVARLGYSKLQSFSLPKDAGTEAVWAGETSLGSKSYRGEGMIIGILDTGINSDHVSFADDNTVNGYTFPQVSEFIGDCADNGDQRCNNKLIGIRSYPDDVIIPNVTYNINESDEFQHINGEDYNGHGSHVASVAAGNGIEGVARHFPSYKEWQHDGTPVAVTSYDVSGIAPHAQIISYQVCDALGNDTSCADEAVLKAIDDAISDEVDVINFSMAEVNGSSLNPYLDAVEMAFLNAHQAGIVVVTAVGVASNEIGSADHASPWLLSVGVTDKSESYTTYAAINEISGGDEESRPKRQEGSTLTPINEYAAYTGYSGDGFLGHPVAAETVVDTTAYSVKQLAELKACTSIPENTFSPSDIAVCLVDVEGNISYTNNSSVAQTYQHMADQVKAAGAGGMIMVATSYVSPNITLNYDGNFPATFAMTSVLETEQSNTFYQWVVKSNQLGAQIETMIRPIVEFRYASLLGYMYDNATGYGPGSGVNGEHLLPSVVAPGVNVLAASADQRPYNEYGIASDWLTKTGSSIATAVVSGSAVLVKQAHPDWSPSQVISAITMTAKPAVHSNDEVERVPDAYTMGSGLMNVERAINTGLIMHESVANYQSADPALNNISELNLPGVLERQCYSSCTITRVVEATRDATWLVETYMDYASADITISPSQFTLKKGETQTITINFNVTEETFREGWTYSNWYNEYNENDSDIKNNEESVTSGDIIFSATDRSIPEAHWPVVVGTKLDITNDMHFVSTDMNQGSAVLANFTTDDVNTPEFTVYQPNIVDAVETVLKPISGWDDMSCYLFYSQYCVDPIFDVEAQISNQTAYVEWVRVAPGSKRIIAEAGKVANRKFLDNNRKTALKVAIGRDLNKNRYVDFREEILCISDFSSAFSTNGSTIGSNNFCSITDPIEDDYWVIYQWSISSDPTYTEFWTDELTTTVSTFTGVVSDTVAENIHLTANESTKKVTVHWDLDLNAGQNVYTAFTAVDNFKTVNLDINRVSDAANVVLMSKPEDVIPGATINMALVFNENMSPATRNFNLQAELPSNLEIVNNSITVADNDYVDLTPFVQDGNLRVQGSMRSAAKLAREYAVTTNADDALCRTPNYQDQTSGTFLDLDLTPITGSAMRDTAAEPKDYLLSPMGKTIMSNPRRLNEDGSVESDREWAARVHHDQWGPFNWMASQDDNGQQYIDREHVVIDIAELFKGQDIESPWITFFGNSDYSQSRYMYLFGNGFIGLHHFASANPLGTGLPNESRALDFAYHGGLNGSQLVDAVAPLWRAQGFGQQFIVPFRPEASADKPKSGISVATLGSKVVINYDNAQTAWKQVCENQAIGTNSFDEQVTQCTTNTGNIGYLNGSEPSHSSELDHYGNDNYDFQIFMETGEAKNTAGAYEVVIAYDDISRALFDDTERSFNGGMLFNDALYSANVGLIGSEGYKNTYGGLYHGAEYFNSMKANDKVEIFSAIKNDKVVCFDYIGPESAASRIDFKVKVSSDAQVGELLSVKVKNVSSGLEFSNQTDIQVGTLLTLESLSTVSVTEDSGAKFVPIAVANNNLLVDIDIADQNITIDHTLANNQLLLTIVATTDYFTKSPVPVTLTLTNKDNAQDFVSAVFNIEVLNVNDAPEISFENDHFAIMSDEFVQIVTYTKDKDNDELIYTWQGEHLDEAQIHNPSLNLSNLSAGTHTYTLVVSDGTVEVSKSFTVEVTQAPEDEKAKGDPEGGAAYWLLMLITLCAVSRKTIQK</sequence>
<dbReference type="InterPro" id="IPR045051">
    <property type="entry name" value="SBT"/>
</dbReference>
<feature type="active site" description="Charge relay system" evidence="4">
    <location>
        <position position="228"/>
    </location>
</feature>
<dbReference type="RefSeq" id="WP_348386520.1">
    <property type="nucleotide sequence ID" value="NZ_CP134146.1"/>
</dbReference>
<keyword evidence="7" id="KW-1185">Reference proteome</keyword>
<keyword evidence="3 4" id="KW-0720">Serine protease</keyword>
<evidence type="ECO:0000313" key="7">
    <source>
        <dbReference type="Proteomes" id="UP001248581"/>
    </source>
</evidence>
<accession>A0ABY9TG11</accession>
<feature type="active site" description="Charge relay system" evidence="4">
    <location>
        <position position="307"/>
    </location>
</feature>
<evidence type="ECO:0000313" key="6">
    <source>
        <dbReference type="EMBL" id="WNC67356.1"/>
    </source>
</evidence>
<dbReference type="Gene3D" id="3.40.50.200">
    <property type="entry name" value="Peptidase S8/S53 domain"/>
    <property type="match status" value="1"/>
</dbReference>
<feature type="active site" description="Charge relay system" evidence="4">
    <location>
        <position position="704"/>
    </location>
</feature>
<dbReference type="Gene3D" id="3.50.30.30">
    <property type="match status" value="1"/>
</dbReference>
<evidence type="ECO:0000256" key="4">
    <source>
        <dbReference type="PROSITE-ProRule" id="PRU01240"/>
    </source>
</evidence>
<dbReference type="PANTHER" id="PTHR10795">
    <property type="entry name" value="PROPROTEIN CONVERTASE SUBTILISIN/KEXIN"/>
    <property type="match status" value="1"/>
</dbReference>
<dbReference type="Proteomes" id="UP001248581">
    <property type="component" value="Chromosome"/>
</dbReference>
<evidence type="ECO:0000256" key="1">
    <source>
        <dbReference type="ARBA" id="ARBA00022670"/>
    </source>
</evidence>
<feature type="domain" description="Peptidase S8/S53" evidence="5">
    <location>
        <begin position="219"/>
        <end position="740"/>
    </location>
</feature>
<name>A0ABY9TG11_9GAMM</name>